<dbReference type="EMBL" id="WOWK01000063">
    <property type="protein sequence ID" value="KAF0322247.1"/>
    <property type="molecule type" value="Genomic_DNA"/>
</dbReference>
<organism evidence="2 3">
    <name type="scientific">Colletotrichum asianum</name>
    <dbReference type="NCBI Taxonomy" id="702518"/>
    <lineage>
        <taxon>Eukaryota</taxon>
        <taxon>Fungi</taxon>
        <taxon>Dikarya</taxon>
        <taxon>Ascomycota</taxon>
        <taxon>Pezizomycotina</taxon>
        <taxon>Sordariomycetes</taxon>
        <taxon>Hypocreomycetidae</taxon>
        <taxon>Glomerellales</taxon>
        <taxon>Glomerellaceae</taxon>
        <taxon>Colletotrichum</taxon>
        <taxon>Colletotrichum gloeosporioides species complex</taxon>
    </lineage>
</organism>
<evidence type="ECO:0000313" key="3">
    <source>
        <dbReference type="Proteomes" id="UP000434172"/>
    </source>
</evidence>
<keyword evidence="3" id="KW-1185">Reference proteome</keyword>
<dbReference type="AlphaFoldDB" id="A0A8H3WCP5"/>
<dbReference type="Proteomes" id="UP000434172">
    <property type="component" value="Unassembled WGS sequence"/>
</dbReference>
<feature type="region of interest" description="Disordered" evidence="1">
    <location>
        <begin position="1"/>
        <end position="28"/>
    </location>
</feature>
<proteinExistence type="predicted"/>
<feature type="compositionally biased region" description="Polar residues" evidence="1">
    <location>
        <begin position="9"/>
        <end position="18"/>
    </location>
</feature>
<evidence type="ECO:0000256" key="1">
    <source>
        <dbReference type="SAM" id="MobiDB-lite"/>
    </source>
</evidence>
<name>A0A8H3WCP5_9PEZI</name>
<accession>A0A8H3WCP5</accession>
<comment type="caution">
    <text evidence="2">The sequence shown here is derived from an EMBL/GenBank/DDBJ whole genome shotgun (WGS) entry which is preliminary data.</text>
</comment>
<sequence length="28" mass="3120">MPTKPLTLTPRSKQQGSTRGRGGRLTYM</sequence>
<gene>
    <name evidence="2" type="ORF">GQ607_010536</name>
</gene>
<protein>
    <submittedName>
        <fullName evidence="2">Uncharacterized protein</fullName>
    </submittedName>
</protein>
<evidence type="ECO:0000313" key="2">
    <source>
        <dbReference type="EMBL" id="KAF0322247.1"/>
    </source>
</evidence>
<reference evidence="2 3" key="1">
    <citation type="submission" date="2019-12" db="EMBL/GenBank/DDBJ databases">
        <title>A genome sequence resource for the geographically widespread anthracnose pathogen Colletotrichum asianum.</title>
        <authorList>
            <person name="Meng Y."/>
        </authorList>
    </citation>
    <scope>NUCLEOTIDE SEQUENCE [LARGE SCALE GENOMIC DNA]</scope>
    <source>
        <strain evidence="2 3">ICMP 18580</strain>
    </source>
</reference>